<evidence type="ECO:0000313" key="3">
    <source>
        <dbReference type="EMBL" id="PFH01878.1"/>
    </source>
</evidence>
<dbReference type="AlphaFoldDB" id="A0AB36TDI1"/>
<feature type="domain" description="Fibronectin type-III" evidence="2">
    <location>
        <begin position="165"/>
        <end position="254"/>
    </location>
</feature>
<dbReference type="Proteomes" id="UP000223596">
    <property type="component" value="Unassembled WGS sequence"/>
</dbReference>
<dbReference type="GO" id="GO:0016020">
    <property type="term" value="C:membrane"/>
    <property type="evidence" value="ECO:0007669"/>
    <property type="project" value="UniProtKB-SubCell"/>
</dbReference>
<gene>
    <name evidence="3" type="ORF">M972_11622</name>
</gene>
<dbReference type="CDD" id="cd00063">
    <property type="entry name" value="FN3"/>
    <property type="match status" value="3"/>
</dbReference>
<reference evidence="3 4" key="1">
    <citation type="submission" date="2017-09" db="EMBL/GenBank/DDBJ databases">
        <title>Evaluation of Pacific Biosciences Sequencing Technology to Finishing C. thermocellum Genome Sequences.</title>
        <authorList>
            <person name="Brown S."/>
        </authorList>
    </citation>
    <scope>NUCLEOTIDE SEQUENCE [LARGE SCALE GENOMIC DNA]</scope>
    <source>
        <strain evidence="3 4">AD2</strain>
    </source>
</reference>
<dbReference type="InterPro" id="IPR013783">
    <property type="entry name" value="Ig-like_fold"/>
</dbReference>
<dbReference type="PROSITE" id="PS50853">
    <property type="entry name" value="FN3"/>
    <property type="match status" value="2"/>
</dbReference>
<dbReference type="SMART" id="SM00060">
    <property type="entry name" value="FN3"/>
    <property type="match status" value="3"/>
</dbReference>
<name>A0AB36TDI1_ACETH</name>
<feature type="compositionally biased region" description="Pro residues" evidence="1">
    <location>
        <begin position="145"/>
        <end position="157"/>
    </location>
</feature>
<feature type="compositionally biased region" description="Low complexity" evidence="1">
    <location>
        <begin position="128"/>
        <end position="144"/>
    </location>
</feature>
<accession>A0AB36TDI1</accession>
<feature type="domain" description="Fibronectin type-III" evidence="2">
    <location>
        <begin position="338"/>
        <end position="420"/>
    </location>
</feature>
<dbReference type="InterPro" id="IPR036116">
    <property type="entry name" value="FN3_sf"/>
</dbReference>
<dbReference type="InterPro" id="IPR050713">
    <property type="entry name" value="RTP_Phos/Ushers"/>
</dbReference>
<dbReference type="InterPro" id="IPR003961">
    <property type="entry name" value="FN3_dom"/>
</dbReference>
<proteinExistence type="predicted"/>
<feature type="region of interest" description="Disordered" evidence="1">
    <location>
        <begin position="84"/>
        <end position="169"/>
    </location>
</feature>
<feature type="compositionally biased region" description="Low complexity" evidence="1">
    <location>
        <begin position="96"/>
        <end position="118"/>
    </location>
</feature>
<organism evidence="3 4">
    <name type="scientific">Acetivibrio thermocellus AD2</name>
    <dbReference type="NCBI Taxonomy" id="1138384"/>
    <lineage>
        <taxon>Bacteria</taxon>
        <taxon>Bacillati</taxon>
        <taxon>Bacillota</taxon>
        <taxon>Clostridia</taxon>
        <taxon>Eubacteriales</taxon>
        <taxon>Oscillospiraceae</taxon>
        <taxon>Acetivibrio</taxon>
    </lineage>
</organism>
<dbReference type="EMBL" id="PDBW01000001">
    <property type="protein sequence ID" value="PFH01878.1"/>
    <property type="molecule type" value="Genomic_DNA"/>
</dbReference>
<evidence type="ECO:0000256" key="1">
    <source>
        <dbReference type="SAM" id="MobiDB-lite"/>
    </source>
</evidence>
<dbReference type="Gene3D" id="2.60.40.10">
    <property type="entry name" value="Immunoglobulins"/>
    <property type="match status" value="3"/>
</dbReference>
<sequence>MNKWEIIKKTVSVCLLLSITFSIFINSDVVLALSQKVENINFGENINFYGVVQDSAIRLVTPTVGVEPTPIGSLTPAVTETPLATPTQETLPSPSPSEFSTPTPSFTPDASPESTSTPFPSPLPFPMPDSTSTPTPDPDSTSTPTPTPTPIPTPSVSPSPSDTEAPSRPECLVTTDRTDTMISLSWSASTDNVGVKGYYIYRDGVKLDVSVTEPCFTDEGLTENTTYRYYVTAYDEAGNESERSTELVVMTLANNITGLNAVVNVDGSILVSWNQVARAAAYELMIDEYESVCIYDTSYLHTGLLPNTRHTYRVRVRYAGNDYGAWSEKKVVFSFPGKPLDVGADIIDDNSVRIFWNQVQGISKYNVYRDGELIAAEVKAVEFTDTGLTAGRDYEYEVRAVSGDSESVENQRVIVNTGTGSISANTVLNENRVYKSFNLKSRIINLNGYRFKVEGDLVQSGGTLDVNGGRLEVTGNYTISGSSYLEMTEEEDYVLVRGDFETRSDNNHENKLTAGTLEVKGNFTRKAGVSANFKASGTHRVVLSGEKQQTIDFSSTNIQQFNILENKNTSGKELIFKNSYNAKIFINNTSGLSPMTVEYHDWNLTGNEVINGDLYIKGKTLNLAGKTLKVNGNLIQTGGTLDVNGGRLEVEGNYTISGSSYLKMTEEEDYVLVRGDFETRSNYGHENKLTAGTLEVKGNFTQKIGVSANFKASWTHKVVLSGTERRL</sequence>
<comment type="caution">
    <text evidence="3">The sequence shown here is derived from an EMBL/GenBank/DDBJ whole genome shotgun (WGS) entry which is preliminary data.</text>
</comment>
<protein>
    <recommendedName>
        <fullName evidence="2">Fibronectin type-III domain-containing protein</fullName>
    </recommendedName>
</protein>
<dbReference type="PANTHER" id="PTHR46957">
    <property type="entry name" value="CYTOKINE RECEPTOR"/>
    <property type="match status" value="1"/>
</dbReference>
<dbReference type="Pfam" id="PF00041">
    <property type="entry name" value="fn3"/>
    <property type="match status" value="1"/>
</dbReference>
<evidence type="ECO:0000259" key="2">
    <source>
        <dbReference type="PROSITE" id="PS50853"/>
    </source>
</evidence>
<evidence type="ECO:0000313" key="4">
    <source>
        <dbReference type="Proteomes" id="UP000223596"/>
    </source>
</evidence>
<dbReference type="PANTHER" id="PTHR46957:SF3">
    <property type="entry name" value="CYTOKINE RECEPTOR"/>
    <property type="match status" value="1"/>
</dbReference>
<dbReference type="SUPFAM" id="SSF49265">
    <property type="entry name" value="Fibronectin type III"/>
    <property type="match status" value="2"/>
</dbReference>